<gene>
    <name evidence="1" type="ORF">BS50DRAFT_491530</name>
</gene>
<dbReference type="AlphaFoldDB" id="A0A2T2NRZ5"/>
<keyword evidence="2" id="KW-1185">Reference proteome</keyword>
<proteinExistence type="predicted"/>
<dbReference type="Proteomes" id="UP000240883">
    <property type="component" value="Unassembled WGS sequence"/>
</dbReference>
<dbReference type="PANTHER" id="PTHR36195:SF4">
    <property type="entry name" value="DOMAIN PROTEIN, PUTATIVE (AFU_ORTHOLOGUE AFUA_5G01990)-RELATED"/>
    <property type="match status" value="1"/>
</dbReference>
<sequence length="187" mass="20476">MTKNRKREGLGSAIIGNRCDYDVWMWSVDQNFSADVVKIPARSQHSEPFRNPCNACGVSMKVSKSDKLESGTHTQLEYAIADNKIYYDISFVDCAKDKSASDCPGHDKGKAIDSPEEKCGKFNCAGGYYCPTQAYYVDQPLVKLGIDEPVLGCNDAGTGMGIYFKLCSDEAPLKRSVGGRMMIDGEA</sequence>
<dbReference type="PANTHER" id="PTHR36195">
    <property type="entry name" value="DOMAIN PROTEIN, PUTATIVE (AFU_ORTHOLOGUE AFUA_5G01990)-RELATED-RELATED"/>
    <property type="match status" value="1"/>
</dbReference>
<reference evidence="1 2" key="1">
    <citation type="journal article" date="2018" name="Front. Microbiol.">
        <title>Genome-Wide Analysis of Corynespora cassiicola Leaf Fall Disease Putative Effectors.</title>
        <authorList>
            <person name="Lopez D."/>
            <person name="Ribeiro S."/>
            <person name="Label P."/>
            <person name="Fumanal B."/>
            <person name="Venisse J.S."/>
            <person name="Kohler A."/>
            <person name="de Oliveira R.R."/>
            <person name="Labutti K."/>
            <person name="Lipzen A."/>
            <person name="Lail K."/>
            <person name="Bauer D."/>
            <person name="Ohm R.A."/>
            <person name="Barry K.W."/>
            <person name="Spatafora J."/>
            <person name="Grigoriev I.V."/>
            <person name="Martin F.M."/>
            <person name="Pujade-Renaud V."/>
        </authorList>
    </citation>
    <scope>NUCLEOTIDE SEQUENCE [LARGE SCALE GENOMIC DNA]</scope>
    <source>
        <strain evidence="1 2">Philippines</strain>
    </source>
</reference>
<dbReference type="Pfam" id="PF04681">
    <property type="entry name" value="Bys1"/>
    <property type="match status" value="1"/>
</dbReference>
<protein>
    <submittedName>
        <fullName evidence="1">Uncharacterized protein</fullName>
    </submittedName>
</protein>
<name>A0A2T2NRZ5_CORCC</name>
<dbReference type="InterPro" id="IPR006771">
    <property type="entry name" value="CetA-like"/>
</dbReference>
<dbReference type="EMBL" id="KZ678134">
    <property type="protein sequence ID" value="PSN68212.1"/>
    <property type="molecule type" value="Genomic_DNA"/>
</dbReference>
<accession>A0A2T2NRZ5</accession>
<organism evidence="1 2">
    <name type="scientific">Corynespora cassiicola Philippines</name>
    <dbReference type="NCBI Taxonomy" id="1448308"/>
    <lineage>
        <taxon>Eukaryota</taxon>
        <taxon>Fungi</taxon>
        <taxon>Dikarya</taxon>
        <taxon>Ascomycota</taxon>
        <taxon>Pezizomycotina</taxon>
        <taxon>Dothideomycetes</taxon>
        <taxon>Pleosporomycetidae</taxon>
        <taxon>Pleosporales</taxon>
        <taxon>Corynesporascaceae</taxon>
        <taxon>Corynespora</taxon>
    </lineage>
</organism>
<dbReference type="OrthoDB" id="5144514at2759"/>
<evidence type="ECO:0000313" key="2">
    <source>
        <dbReference type="Proteomes" id="UP000240883"/>
    </source>
</evidence>
<evidence type="ECO:0000313" key="1">
    <source>
        <dbReference type="EMBL" id="PSN68212.1"/>
    </source>
</evidence>